<name>A0A9N9S9N5_9DIPT</name>
<feature type="chain" id="PRO_5040231385" evidence="1">
    <location>
        <begin position="17"/>
        <end position="82"/>
    </location>
</feature>
<accession>A0A9N9S9N5</accession>
<proteinExistence type="predicted"/>
<evidence type="ECO:0000313" key="3">
    <source>
        <dbReference type="Proteomes" id="UP001153620"/>
    </source>
</evidence>
<organism evidence="2 3">
    <name type="scientific">Chironomus riparius</name>
    <dbReference type="NCBI Taxonomy" id="315576"/>
    <lineage>
        <taxon>Eukaryota</taxon>
        <taxon>Metazoa</taxon>
        <taxon>Ecdysozoa</taxon>
        <taxon>Arthropoda</taxon>
        <taxon>Hexapoda</taxon>
        <taxon>Insecta</taxon>
        <taxon>Pterygota</taxon>
        <taxon>Neoptera</taxon>
        <taxon>Endopterygota</taxon>
        <taxon>Diptera</taxon>
        <taxon>Nematocera</taxon>
        <taxon>Chironomoidea</taxon>
        <taxon>Chironomidae</taxon>
        <taxon>Chironominae</taxon>
        <taxon>Chironomus</taxon>
    </lineage>
</organism>
<keyword evidence="3" id="KW-1185">Reference proteome</keyword>
<keyword evidence="1" id="KW-0732">Signal</keyword>
<reference evidence="2" key="2">
    <citation type="submission" date="2022-10" db="EMBL/GenBank/DDBJ databases">
        <authorList>
            <consortium name="ENA_rothamsted_submissions"/>
            <consortium name="culmorum"/>
            <person name="King R."/>
        </authorList>
    </citation>
    <scope>NUCLEOTIDE SEQUENCE</scope>
</reference>
<dbReference type="AlphaFoldDB" id="A0A9N9S9N5"/>
<sequence length="82" mass="9718">MKALLVFFVLFNLSFGFPQYSFTIYNPGYGFQRVNTFQRFAPIQVIQRAPVYYFPQRSWVNYQREEVTPKPSGTIRIQSIDP</sequence>
<gene>
    <name evidence="2" type="ORF">CHIRRI_LOCUS14804</name>
</gene>
<dbReference type="Proteomes" id="UP001153620">
    <property type="component" value="Chromosome 4"/>
</dbReference>
<dbReference type="EMBL" id="OU895880">
    <property type="protein sequence ID" value="CAG9811997.1"/>
    <property type="molecule type" value="Genomic_DNA"/>
</dbReference>
<evidence type="ECO:0000313" key="2">
    <source>
        <dbReference type="EMBL" id="CAG9811997.1"/>
    </source>
</evidence>
<evidence type="ECO:0000256" key="1">
    <source>
        <dbReference type="SAM" id="SignalP"/>
    </source>
</evidence>
<reference evidence="2" key="1">
    <citation type="submission" date="2022-01" db="EMBL/GenBank/DDBJ databases">
        <authorList>
            <person name="King R."/>
        </authorList>
    </citation>
    <scope>NUCLEOTIDE SEQUENCE</scope>
</reference>
<feature type="signal peptide" evidence="1">
    <location>
        <begin position="1"/>
        <end position="16"/>
    </location>
</feature>
<protein>
    <submittedName>
        <fullName evidence="2">Uncharacterized protein</fullName>
    </submittedName>
</protein>